<feature type="transmembrane region" description="Helical" evidence="9">
    <location>
        <begin position="205"/>
        <end position="228"/>
    </location>
</feature>
<evidence type="ECO:0000256" key="3">
    <source>
        <dbReference type="ARBA" id="ARBA00022475"/>
    </source>
</evidence>
<keyword evidence="2" id="KW-0813">Transport</keyword>
<evidence type="ECO:0000256" key="4">
    <source>
        <dbReference type="ARBA" id="ARBA00022519"/>
    </source>
</evidence>
<comment type="subcellular location">
    <subcellularLocation>
        <location evidence="1">Cell inner membrane</location>
        <topology evidence="1">Multi-pass membrane protein</topology>
    </subcellularLocation>
</comment>
<keyword evidence="4" id="KW-0997">Cell inner membrane</keyword>
<keyword evidence="7 9" id="KW-0472">Membrane</keyword>
<evidence type="ECO:0000256" key="1">
    <source>
        <dbReference type="ARBA" id="ARBA00004429"/>
    </source>
</evidence>
<evidence type="ECO:0000256" key="8">
    <source>
        <dbReference type="ARBA" id="ARBA00035655"/>
    </source>
</evidence>
<name>A0A916UGK5_9BURK</name>
<feature type="transmembrane region" description="Helical" evidence="9">
    <location>
        <begin position="175"/>
        <end position="193"/>
    </location>
</feature>
<organism evidence="10 11">
    <name type="scientific">Undibacterium terreum</name>
    <dbReference type="NCBI Taxonomy" id="1224302"/>
    <lineage>
        <taxon>Bacteria</taxon>
        <taxon>Pseudomonadati</taxon>
        <taxon>Pseudomonadota</taxon>
        <taxon>Betaproteobacteria</taxon>
        <taxon>Burkholderiales</taxon>
        <taxon>Oxalobacteraceae</taxon>
        <taxon>Undibacterium</taxon>
    </lineage>
</organism>
<dbReference type="PANTHER" id="PTHR30574">
    <property type="entry name" value="INNER MEMBRANE PROTEIN YEDE"/>
    <property type="match status" value="1"/>
</dbReference>
<feature type="transmembrane region" description="Helical" evidence="9">
    <location>
        <begin position="53"/>
        <end position="73"/>
    </location>
</feature>
<protein>
    <submittedName>
        <fullName evidence="10">Membrane protein</fullName>
    </submittedName>
</protein>
<feature type="transmembrane region" description="Helical" evidence="9">
    <location>
        <begin position="336"/>
        <end position="358"/>
    </location>
</feature>
<proteinExistence type="inferred from homology"/>
<evidence type="ECO:0000256" key="5">
    <source>
        <dbReference type="ARBA" id="ARBA00022692"/>
    </source>
</evidence>
<comment type="similarity">
    <text evidence="8">Belongs to the TsuA/YedE (TC 9.B.102) family.</text>
</comment>
<dbReference type="RefSeq" id="WP_188565539.1">
    <property type="nucleotide sequence ID" value="NZ_BMED01000001.1"/>
</dbReference>
<evidence type="ECO:0000256" key="7">
    <source>
        <dbReference type="ARBA" id="ARBA00023136"/>
    </source>
</evidence>
<dbReference type="InterPro" id="IPR007272">
    <property type="entry name" value="Sulf_transp_TsuA/YedE"/>
</dbReference>
<comment type="caution">
    <text evidence="10">The sequence shown here is derived from an EMBL/GenBank/DDBJ whole genome shotgun (WGS) entry which is preliminary data.</text>
</comment>
<reference evidence="10" key="1">
    <citation type="journal article" date="2014" name="Int. J. Syst. Evol. Microbiol.">
        <title>Complete genome sequence of Corynebacterium casei LMG S-19264T (=DSM 44701T), isolated from a smear-ripened cheese.</title>
        <authorList>
            <consortium name="US DOE Joint Genome Institute (JGI-PGF)"/>
            <person name="Walter F."/>
            <person name="Albersmeier A."/>
            <person name="Kalinowski J."/>
            <person name="Ruckert C."/>
        </authorList>
    </citation>
    <scope>NUCLEOTIDE SEQUENCE</scope>
    <source>
        <strain evidence="10">CGMCC 1.10998</strain>
    </source>
</reference>
<dbReference type="GO" id="GO:0005886">
    <property type="term" value="C:plasma membrane"/>
    <property type="evidence" value="ECO:0007669"/>
    <property type="project" value="UniProtKB-SubCell"/>
</dbReference>
<dbReference type="AlphaFoldDB" id="A0A916UGK5"/>
<evidence type="ECO:0000256" key="6">
    <source>
        <dbReference type="ARBA" id="ARBA00022989"/>
    </source>
</evidence>
<gene>
    <name evidence="10" type="ORF">GCM10011396_17780</name>
</gene>
<feature type="transmembrane region" description="Helical" evidence="9">
    <location>
        <begin position="123"/>
        <end position="143"/>
    </location>
</feature>
<dbReference type="EMBL" id="BMED01000001">
    <property type="protein sequence ID" value="GGC71096.1"/>
    <property type="molecule type" value="Genomic_DNA"/>
</dbReference>
<dbReference type="PANTHER" id="PTHR30574:SF1">
    <property type="entry name" value="SULPHUR TRANSPORT DOMAIN-CONTAINING PROTEIN"/>
    <property type="match status" value="1"/>
</dbReference>
<evidence type="ECO:0000256" key="9">
    <source>
        <dbReference type="SAM" id="Phobius"/>
    </source>
</evidence>
<reference evidence="10" key="2">
    <citation type="submission" date="2020-09" db="EMBL/GenBank/DDBJ databases">
        <authorList>
            <person name="Sun Q."/>
            <person name="Zhou Y."/>
        </authorList>
    </citation>
    <scope>NUCLEOTIDE SEQUENCE</scope>
    <source>
        <strain evidence="10">CGMCC 1.10998</strain>
    </source>
</reference>
<evidence type="ECO:0000256" key="2">
    <source>
        <dbReference type="ARBA" id="ARBA00022448"/>
    </source>
</evidence>
<evidence type="ECO:0000313" key="10">
    <source>
        <dbReference type="EMBL" id="GGC71096.1"/>
    </source>
</evidence>
<evidence type="ECO:0000313" key="11">
    <source>
        <dbReference type="Proteomes" id="UP000637423"/>
    </source>
</evidence>
<keyword evidence="6 9" id="KW-1133">Transmembrane helix</keyword>
<accession>A0A916UGK5</accession>
<dbReference type="Pfam" id="PF04143">
    <property type="entry name" value="Sulf_transp"/>
    <property type="match status" value="1"/>
</dbReference>
<feature type="transmembrane region" description="Helical" evidence="9">
    <location>
        <begin position="311"/>
        <end position="329"/>
    </location>
</feature>
<keyword evidence="5 9" id="KW-0812">Transmembrane</keyword>
<feature type="transmembrane region" description="Helical" evidence="9">
    <location>
        <begin position="6"/>
        <end position="27"/>
    </location>
</feature>
<dbReference type="Proteomes" id="UP000637423">
    <property type="component" value="Unassembled WGS sequence"/>
</dbReference>
<feature type="transmembrane region" description="Helical" evidence="9">
    <location>
        <begin position="85"/>
        <end position="103"/>
    </location>
</feature>
<sequence length="379" mass="39773">MEVDIASIASQVVWLAFFLGAAFGAIAQRSQFCTMGAVADIVSMGDWDRMRQWLLAIAVAILGTNLLAYAGYIDLSKAIYTAPRLTWLSHIVGGALFGFGMVMTSGCGSKTLVRIGGGNLKSLIVFIVIGLSAFMTLKGVLALPRVNLLEPVSMTLATNQDLPSILAPLLGDKHVLQLLVPAVITLVLLIFVLMSPSFRSLENILTGLGVGLIIVAAWFVSGKLGYVAEDPNTLQEAYVATNSGKMESFSFVAPFAYTIDLLIFWTDKSKAVSFGIAATLGMIVGSFAYAISAGKFRFEGFGGVSDVSNHLIGAMLMGFGGVTALGCTVGQGLSGISTLAVGSMITFASIIGGCVLSLKYQAYRLEKIDAAAAFKACGP</sequence>
<keyword evidence="11" id="KW-1185">Reference proteome</keyword>
<feature type="transmembrane region" description="Helical" evidence="9">
    <location>
        <begin position="272"/>
        <end position="291"/>
    </location>
</feature>
<keyword evidence="3" id="KW-1003">Cell membrane</keyword>